<dbReference type="RefSeq" id="WP_256616896.1">
    <property type="nucleotide sequence ID" value="NZ_JANIBK010000166.1"/>
</dbReference>
<sequence length="118" mass="12905">MNTNHQPVLNSITLIVDTFVSQSKNYDSVSLVESMLKWNISHLALIKSDVPALALDVDLAINDLRRIALKTIERLTQKIAAAVEREAFPELADVGRSSVQSAEVVGQESKLAFSGIDN</sequence>
<comment type="caution">
    <text evidence="1">The sequence shown here is derived from an EMBL/GenBank/DDBJ whole genome shotgun (WGS) entry which is preliminary data.</text>
</comment>
<evidence type="ECO:0000313" key="2">
    <source>
        <dbReference type="Proteomes" id="UP001524586"/>
    </source>
</evidence>
<protein>
    <submittedName>
        <fullName evidence="1">Uncharacterized protein</fullName>
    </submittedName>
</protein>
<dbReference type="Proteomes" id="UP001524586">
    <property type="component" value="Unassembled WGS sequence"/>
</dbReference>
<accession>A0ABT1U9D5</accession>
<dbReference type="EMBL" id="JANIBK010000166">
    <property type="protein sequence ID" value="MCQ8130471.1"/>
    <property type="molecule type" value="Genomic_DNA"/>
</dbReference>
<keyword evidence="2" id="KW-1185">Reference proteome</keyword>
<evidence type="ECO:0000313" key="1">
    <source>
        <dbReference type="EMBL" id="MCQ8130471.1"/>
    </source>
</evidence>
<organism evidence="1 2">
    <name type="scientific">Methylomonas rivi</name>
    <dbReference type="NCBI Taxonomy" id="2952226"/>
    <lineage>
        <taxon>Bacteria</taxon>
        <taxon>Pseudomonadati</taxon>
        <taxon>Pseudomonadota</taxon>
        <taxon>Gammaproteobacteria</taxon>
        <taxon>Methylococcales</taxon>
        <taxon>Methylococcaceae</taxon>
        <taxon>Methylomonas</taxon>
    </lineage>
</organism>
<proteinExistence type="predicted"/>
<name>A0ABT1U9D5_9GAMM</name>
<gene>
    <name evidence="1" type="ORF">NP596_18575</name>
</gene>
<reference evidence="1 2" key="1">
    <citation type="submission" date="2022-07" db="EMBL/GenBank/DDBJ databases">
        <title>Methylomonas rivi sp. nov., Methylomonas rosea sp. nov., Methylomonas aureus sp. nov. and Methylomonas subterranea sp. nov., four novel methanotrophs isolated from a freshwater creek and the deep terrestrial subsurface.</title>
        <authorList>
            <person name="Abin C."/>
            <person name="Sankaranarayanan K."/>
            <person name="Garner C."/>
            <person name="Sindelar R."/>
            <person name="Kotary K."/>
            <person name="Garner R."/>
            <person name="Barclay S."/>
            <person name="Lawson P."/>
            <person name="Krumholz L."/>
        </authorList>
    </citation>
    <scope>NUCLEOTIDE SEQUENCE [LARGE SCALE GENOMIC DNA]</scope>
    <source>
        <strain evidence="1 2">WSC-6</strain>
    </source>
</reference>